<evidence type="ECO:0000313" key="2">
    <source>
        <dbReference type="Proteomes" id="UP000030671"/>
    </source>
</evidence>
<dbReference type="eggNOG" id="ENOG502RVFE">
    <property type="taxonomic scope" value="Eukaryota"/>
</dbReference>
<dbReference type="PANTHER" id="PTHR13593">
    <property type="match status" value="1"/>
</dbReference>
<dbReference type="InterPro" id="IPR017946">
    <property type="entry name" value="PLC-like_Pdiesterase_TIM-brl"/>
</dbReference>
<accession>W4KMJ5</accession>
<dbReference type="InParanoid" id="W4KMJ5"/>
<dbReference type="InterPro" id="IPR051057">
    <property type="entry name" value="PI-PLC_domain"/>
</dbReference>
<name>W4KMJ5_HETIT</name>
<evidence type="ECO:0008006" key="3">
    <source>
        <dbReference type="Google" id="ProtNLM"/>
    </source>
</evidence>
<protein>
    <recommendedName>
        <fullName evidence="3">PLC-like phosphodiesterase</fullName>
    </recommendedName>
</protein>
<proteinExistence type="predicted"/>
<dbReference type="KEGG" id="hir:HETIRDRAFT_406583"/>
<dbReference type="GeneID" id="20672528"/>
<reference evidence="1 2" key="1">
    <citation type="journal article" date="2012" name="New Phytol.">
        <title>Insight into trade-off between wood decay and parasitism from the genome of a fungal forest pathogen.</title>
        <authorList>
            <person name="Olson A."/>
            <person name="Aerts A."/>
            <person name="Asiegbu F."/>
            <person name="Belbahri L."/>
            <person name="Bouzid O."/>
            <person name="Broberg A."/>
            <person name="Canback B."/>
            <person name="Coutinho P.M."/>
            <person name="Cullen D."/>
            <person name="Dalman K."/>
            <person name="Deflorio G."/>
            <person name="van Diepen L.T."/>
            <person name="Dunand C."/>
            <person name="Duplessis S."/>
            <person name="Durling M."/>
            <person name="Gonthier P."/>
            <person name="Grimwood J."/>
            <person name="Fossdal C.G."/>
            <person name="Hansson D."/>
            <person name="Henrissat B."/>
            <person name="Hietala A."/>
            <person name="Himmelstrand K."/>
            <person name="Hoffmeister D."/>
            <person name="Hogberg N."/>
            <person name="James T.Y."/>
            <person name="Karlsson M."/>
            <person name="Kohler A."/>
            <person name="Kues U."/>
            <person name="Lee Y.H."/>
            <person name="Lin Y.C."/>
            <person name="Lind M."/>
            <person name="Lindquist E."/>
            <person name="Lombard V."/>
            <person name="Lucas S."/>
            <person name="Lunden K."/>
            <person name="Morin E."/>
            <person name="Murat C."/>
            <person name="Park J."/>
            <person name="Raffaello T."/>
            <person name="Rouze P."/>
            <person name="Salamov A."/>
            <person name="Schmutz J."/>
            <person name="Solheim H."/>
            <person name="Stahlberg J."/>
            <person name="Velez H."/>
            <person name="de Vries R.P."/>
            <person name="Wiebenga A."/>
            <person name="Woodward S."/>
            <person name="Yakovlev I."/>
            <person name="Garbelotto M."/>
            <person name="Martin F."/>
            <person name="Grigoriev I.V."/>
            <person name="Stenlid J."/>
        </authorList>
    </citation>
    <scope>NUCLEOTIDE SEQUENCE [LARGE SCALE GENOMIC DNA]</scope>
    <source>
        <strain evidence="1 2">TC 32-1</strain>
    </source>
</reference>
<sequence length="446" mass="47107">MGQGGTLNLLNGTPYTWTQTYVHSYQMNAWSFPATLAPGQVAAVYVEWDQHVSHDQADDAGEVTFALADTSYAFQIQARAPKGVFALQAYLEAISTQNNPQGSTIPLGWAWNGAVPFVLAGASDNFTSNNPPLAWMQSARGTLGARTLREICMPGAHDAGMSARNGGTAGAFDCNSLTQTTGIAGQLAAGARYFDVRPAISGGEYYTGHYSDLGNVTWQGANGQSIQSIVDDVNAFTVDNAELVILDLSHDLNTDVGNDAYRNFNQGEWDALFALLAGSLQHLFVAPGDPTSVDLTLLTLDQFIGAGTPAVVVIFSPGDASTGLGAYHGQGFYTYAQLNAYNSYSNTNDAATMVADQLAKLQVPGVAYRLLSWTLTQDATEAATCEFGTASGILDLARTANPLLYSKLLPACSAGVFPNVLFVDDMSDSAIVPLAMAVNQFLNGSA</sequence>
<dbReference type="AlphaFoldDB" id="W4KMJ5"/>
<dbReference type="GO" id="GO:0006629">
    <property type="term" value="P:lipid metabolic process"/>
    <property type="evidence" value="ECO:0007669"/>
    <property type="project" value="InterPro"/>
</dbReference>
<dbReference type="OrthoDB" id="1046782at2759"/>
<dbReference type="SUPFAM" id="SSF51695">
    <property type="entry name" value="PLC-like phosphodiesterases"/>
    <property type="match status" value="1"/>
</dbReference>
<gene>
    <name evidence="1" type="ORF">HETIRDRAFT_406583</name>
</gene>
<dbReference type="RefSeq" id="XP_009540604.1">
    <property type="nucleotide sequence ID" value="XM_009542309.1"/>
</dbReference>
<dbReference type="PANTHER" id="PTHR13593:SF143">
    <property type="entry name" value="PHOSPHATIDYLINOSITOL-SPECIFIC PHOSPHOLIPASE C X DOMAIN-CONTAINING PROTEIN"/>
    <property type="match status" value="1"/>
</dbReference>
<dbReference type="STRING" id="747525.W4KMJ5"/>
<organism evidence="1 2">
    <name type="scientific">Heterobasidion irregulare (strain TC 32-1)</name>
    <dbReference type="NCBI Taxonomy" id="747525"/>
    <lineage>
        <taxon>Eukaryota</taxon>
        <taxon>Fungi</taxon>
        <taxon>Dikarya</taxon>
        <taxon>Basidiomycota</taxon>
        <taxon>Agaricomycotina</taxon>
        <taxon>Agaricomycetes</taxon>
        <taxon>Russulales</taxon>
        <taxon>Bondarzewiaceae</taxon>
        <taxon>Heterobasidion</taxon>
        <taxon>Heterobasidion annosum species complex</taxon>
    </lineage>
</organism>
<dbReference type="HOGENOM" id="CLU_031469_1_0_1"/>
<dbReference type="Gene3D" id="3.20.20.190">
    <property type="entry name" value="Phosphatidylinositol (PI) phosphodiesterase"/>
    <property type="match status" value="1"/>
</dbReference>
<dbReference type="EMBL" id="KI925454">
    <property type="protein sequence ID" value="ETW86600.1"/>
    <property type="molecule type" value="Genomic_DNA"/>
</dbReference>
<evidence type="ECO:0000313" key="1">
    <source>
        <dbReference type="EMBL" id="ETW86600.1"/>
    </source>
</evidence>
<keyword evidence="2" id="KW-1185">Reference proteome</keyword>
<dbReference type="Proteomes" id="UP000030671">
    <property type="component" value="Unassembled WGS sequence"/>
</dbReference>
<dbReference type="GO" id="GO:0008081">
    <property type="term" value="F:phosphoric diester hydrolase activity"/>
    <property type="evidence" value="ECO:0007669"/>
    <property type="project" value="InterPro"/>
</dbReference>